<organism evidence="2 3">
    <name type="scientific">Neisseria bacilliformis ATCC BAA-1200</name>
    <dbReference type="NCBI Taxonomy" id="888742"/>
    <lineage>
        <taxon>Bacteria</taxon>
        <taxon>Pseudomonadati</taxon>
        <taxon>Pseudomonadota</taxon>
        <taxon>Betaproteobacteria</taxon>
        <taxon>Neisseriales</taxon>
        <taxon>Neisseriaceae</taxon>
        <taxon>Neisseria</taxon>
    </lineage>
</organism>
<dbReference type="EMBL" id="AFAY01000031">
    <property type="protein sequence ID" value="EGF10770.1"/>
    <property type="molecule type" value="Genomic_DNA"/>
</dbReference>
<dbReference type="Proteomes" id="UP000004105">
    <property type="component" value="Unassembled WGS sequence"/>
</dbReference>
<proteinExistence type="predicted"/>
<comment type="caution">
    <text evidence="2">The sequence shown here is derived from an EMBL/GenBank/DDBJ whole genome shotgun (WGS) entry which is preliminary data.</text>
</comment>
<dbReference type="AlphaFoldDB" id="F2BD46"/>
<reference evidence="2 3" key="1">
    <citation type="submission" date="2011-02" db="EMBL/GenBank/DDBJ databases">
        <authorList>
            <person name="Muzny D."/>
            <person name="Qin X."/>
            <person name="Deng J."/>
            <person name="Jiang H."/>
            <person name="Liu Y."/>
            <person name="Qu J."/>
            <person name="Song X.-Z."/>
            <person name="Zhang L."/>
            <person name="Thornton R."/>
            <person name="Coyle M."/>
            <person name="Francisco L."/>
            <person name="Jackson L."/>
            <person name="Javaid M."/>
            <person name="Korchina V."/>
            <person name="Kovar C."/>
            <person name="Mata R."/>
            <person name="Mathew T."/>
            <person name="Ngo R."/>
            <person name="Nguyen L."/>
            <person name="Nguyen N."/>
            <person name="Okwuonu G."/>
            <person name="Ongeri F."/>
            <person name="Pham C."/>
            <person name="Simmons D."/>
            <person name="Wilczek-Boney K."/>
            <person name="Hale W."/>
            <person name="Jakkamsetti A."/>
            <person name="Pham P."/>
            <person name="Ruth R."/>
            <person name="San Lucas F."/>
            <person name="Warren J."/>
            <person name="Zhang J."/>
            <person name="Zhao Z."/>
            <person name="Zhou C."/>
            <person name="Zhu D."/>
            <person name="Lee S."/>
            <person name="Bess C."/>
            <person name="Blankenburg K."/>
            <person name="Forbes L."/>
            <person name="Fu Q."/>
            <person name="Gubbala S."/>
            <person name="Hirani K."/>
            <person name="Jayaseelan J.C."/>
            <person name="Lara F."/>
            <person name="Munidasa M."/>
            <person name="Palculict T."/>
            <person name="Patil S."/>
            <person name="Pu L.-L."/>
            <person name="Saada N."/>
            <person name="Tang L."/>
            <person name="Weissenberger G."/>
            <person name="Zhu Y."/>
            <person name="Hemphill L."/>
            <person name="Shang Y."/>
            <person name="Youmans B."/>
            <person name="Ayvaz T."/>
            <person name="Ross M."/>
            <person name="Santibanez J."/>
            <person name="Aqrawi P."/>
            <person name="Gross S."/>
            <person name="Joshi V."/>
            <person name="Fowler G."/>
            <person name="Nazareth L."/>
            <person name="Reid J."/>
            <person name="Worley K."/>
            <person name="Petrosino J."/>
            <person name="Highlander S."/>
            <person name="Gibbs R."/>
        </authorList>
    </citation>
    <scope>NUCLEOTIDE SEQUENCE [LARGE SCALE GENOMIC DNA]</scope>
    <source>
        <strain evidence="2 3">ATCC BAA-1200</strain>
    </source>
</reference>
<feature type="region of interest" description="Disordered" evidence="1">
    <location>
        <begin position="79"/>
        <end position="106"/>
    </location>
</feature>
<dbReference type="HOGENOM" id="CLU_2220335_0_0_4"/>
<evidence type="ECO:0000256" key="1">
    <source>
        <dbReference type="SAM" id="MobiDB-lite"/>
    </source>
</evidence>
<keyword evidence="3" id="KW-1185">Reference proteome</keyword>
<sequence>MRPSEKAFCPFAAAKPCFVCAEAALSDGLNEYRGRLKPYRAIKKAETLRSLRHSRVGLDPPLTMRLKRWAKTHPTCRARRGRLKTKQPRPCAKPFFRRPQTPAEAV</sequence>
<accession>F2BD46</accession>
<evidence type="ECO:0000313" key="3">
    <source>
        <dbReference type="Proteomes" id="UP000004105"/>
    </source>
</evidence>
<name>F2BD46_9NEIS</name>
<gene>
    <name evidence="2" type="ORF">HMPREF9123_1652</name>
</gene>
<protein>
    <submittedName>
        <fullName evidence="2">M48 family peptidase</fullName>
    </submittedName>
</protein>
<evidence type="ECO:0000313" key="2">
    <source>
        <dbReference type="EMBL" id="EGF10770.1"/>
    </source>
</evidence>